<dbReference type="Gene3D" id="3.30.2180.10">
    <property type="entry name" value="ATP12-like"/>
    <property type="match status" value="1"/>
</dbReference>
<accession>A0AA35VCA5</accession>
<keyword evidence="3" id="KW-0143">Chaperone</keyword>
<comment type="similarity">
    <text evidence="1">Belongs to the ATP12 family.</text>
</comment>
<dbReference type="GO" id="GO:0043461">
    <property type="term" value="P:proton-transporting ATP synthase complex assembly"/>
    <property type="evidence" value="ECO:0007669"/>
    <property type="project" value="InterPro"/>
</dbReference>
<keyword evidence="6" id="KW-1185">Reference proteome</keyword>
<dbReference type="SUPFAM" id="SSF160909">
    <property type="entry name" value="ATP12-like"/>
    <property type="match status" value="1"/>
</dbReference>
<dbReference type="InterPro" id="IPR042272">
    <property type="entry name" value="ATP12_ATP_synth-F1-assembly_N"/>
</dbReference>
<dbReference type="Pfam" id="PF07542">
    <property type="entry name" value="ATP12"/>
    <property type="match status" value="1"/>
</dbReference>
<dbReference type="Proteomes" id="UP001176960">
    <property type="component" value="Unassembled WGS sequence"/>
</dbReference>
<dbReference type="PANTHER" id="PTHR21013">
    <property type="entry name" value="ATP SYNTHASE MITOCHONDRIAL F1 COMPLEX ASSEMBLY FACTOR 2/ATP12 PROTEIN, MITOCHONDRIAL PRECURSOR"/>
    <property type="match status" value="1"/>
</dbReference>
<keyword evidence="4" id="KW-0812">Transmembrane</keyword>
<evidence type="ECO:0000313" key="5">
    <source>
        <dbReference type="EMBL" id="CAI9120749.1"/>
    </source>
</evidence>
<dbReference type="PANTHER" id="PTHR21013:SF10">
    <property type="entry name" value="ATP SYNTHASE MITOCHONDRIAL F1 COMPLEX ASSEMBLY FACTOR 2"/>
    <property type="match status" value="1"/>
</dbReference>
<dbReference type="AlphaFoldDB" id="A0AA35VCA5"/>
<evidence type="ECO:0008006" key="7">
    <source>
        <dbReference type="Google" id="ProtNLM"/>
    </source>
</evidence>
<name>A0AA35VCA5_9PROT</name>
<organism evidence="5 6">
    <name type="scientific">Brytella acorum</name>
    <dbReference type="NCBI Taxonomy" id="2959299"/>
    <lineage>
        <taxon>Bacteria</taxon>
        <taxon>Pseudomonadati</taxon>
        <taxon>Pseudomonadota</taxon>
        <taxon>Alphaproteobacteria</taxon>
        <taxon>Acetobacterales</taxon>
        <taxon>Acetobacteraceae</taxon>
        <taxon>Brytella</taxon>
    </lineage>
</organism>
<reference evidence="5" key="1">
    <citation type="submission" date="2023-03" db="EMBL/GenBank/DDBJ databases">
        <authorList>
            <person name="Cleenwerck I."/>
        </authorList>
    </citation>
    <scope>NUCLEOTIDE SEQUENCE</scope>
    <source>
        <strain evidence="5">LMG 32879</strain>
    </source>
</reference>
<dbReference type="Gene3D" id="1.10.3580.10">
    <property type="entry name" value="ATP12 ATPase"/>
    <property type="match status" value="1"/>
</dbReference>
<proteinExistence type="inferred from homology"/>
<keyword evidence="2" id="KW-0809">Transit peptide</keyword>
<evidence type="ECO:0000256" key="3">
    <source>
        <dbReference type="ARBA" id="ARBA00023186"/>
    </source>
</evidence>
<feature type="transmembrane region" description="Helical" evidence="4">
    <location>
        <begin position="159"/>
        <end position="182"/>
    </location>
</feature>
<comment type="caution">
    <text evidence="5">The sequence shown here is derived from an EMBL/GenBank/DDBJ whole genome shotgun (WGS) entry which is preliminary data.</text>
</comment>
<evidence type="ECO:0000256" key="4">
    <source>
        <dbReference type="SAM" id="Phobius"/>
    </source>
</evidence>
<sequence length="237" mass="25814">MSSAKRRFWMEASVVPQEKGDYGVALDGRLIKLPGGHLLVVAARALADAIAEEWRAIPPDSLFDASALPLTRMTGTMIERVAPDLDAARGTLLNFGLSDLLLFREETLRDIQSVLFDPPVDAFSERYGVRPRVTFSIVPDTVETPVKATMSRILAGMDAAALASLGVLVPALGSLILGIGLLEGWVTETAACDAAFLDERTQMRRWGEDTELLDDLASRAADVETGLKFWQLSLRKD</sequence>
<dbReference type="EMBL" id="CATKSH010000008">
    <property type="protein sequence ID" value="CAI9120749.1"/>
    <property type="molecule type" value="Genomic_DNA"/>
</dbReference>
<dbReference type="InterPro" id="IPR023335">
    <property type="entry name" value="ATP12_ortho_dom_sf"/>
</dbReference>
<keyword evidence="4" id="KW-0472">Membrane</keyword>
<gene>
    <name evidence="5" type="ORF">LMG32879_001587</name>
</gene>
<dbReference type="RefSeq" id="WP_289841003.1">
    <property type="nucleotide sequence ID" value="NZ_CATKSH010000008.1"/>
</dbReference>
<keyword evidence="4" id="KW-1133">Transmembrane helix</keyword>
<evidence type="ECO:0000256" key="2">
    <source>
        <dbReference type="ARBA" id="ARBA00022946"/>
    </source>
</evidence>
<evidence type="ECO:0000256" key="1">
    <source>
        <dbReference type="ARBA" id="ARBA00008231"/>
    </source>
</evidence>
<evidence type="ECO:0000313" key="6">
    <source>
        <dbReference type="Proteomes" id="UP001176960"/>
    </source>
</evidence>
<protein>
    <recommendedName>
        <fullName evidence="7">ATPase</fullName>
    </recommendedName>
</protein>
<dbReference type="InterPro" id="IPR011419">
    <property type="entry name" value="ATP12_ATP_synth-F1-assembly"/>
</dbReference>